<proteinExistence type="inferred from homology"/>
<dbReference type="SUPFAM" id="SSF88946">
    <property type="entry name" value="Sigma2 domain of RNA polymerase sigma factors"/>
    <property type="match status" value="1"/>
</dbReference>
<evidence type="ECO:0000256" key="3">
    <source>
        <dbReference type="ARBA" id="ARBA00023082"/>
    </source>
</evidence>
<dbReference type="Pfam" id="PF08281">
    <property type="entry name" value="Sigma70_r4_2"/>
    <property type="match status" value="1"/>
</dbReference>
<dbReference type="NCBIfam" id="TIGR02937">
    <property type="entry name" value="sigma70-ECF"/>
    <property type="match status" value="1"/>
</dbReference>
<evidence type="ECO:0008006" key="9">
    <source>
        <dbReference type="Google" id="ProtNLM"/>
    </source>
</evidence>
<dbReference type="PANTHER" id="PTHR43133">
    <property type="entry name" value="RNA POLYMERASE ECF-TYPE SIGMA FACTO"/>
    <property type="match status" value="1"/>
</dbReference>
<dbReference type="Gene3D" id="1.10.1740.10">
    <property type="match status" value="1"/>
</dbReference>
<dbReference type="SUPFAM" id="SSF88659">
    <property type="entry name" value="Sigma3 and sigma4 domains of RNA polymerase sigma factors"/>
    <property type="match status" value="1"/>
</dbReference>
<evidence type="ECO:0000256" key="2">
    <source>
        <dbReference type="ARBA" id="ARBA00023015"/>
    </source>
</evidence>
<dbReference type="InterPro" id="IPR013324">
    <property type="entry name" value="RNA_pol_sigma_r3/r4-like"/>
</dbReference>
<comment type="similarity">
    <text evidence="1">Belongs to the sigma-70 factor family. ECF subfamily.</text>
</comment>
<dbReference type="STRING" id="702114.A1355_10030"/>
<dbReference type="Pfam" id="PF04542">
    <property type="entry name" value="Sigma70_r2"/>
    <property type="match status" value="1"/>
</dbReference>
<dbReference type="RefSeq" id="WP_064030407.1">
    <property type="nucleotide sequence ID" value="NZ_LUUK01000187.1"/>
</dbReference>
<dbReference type="InterPro" id="IPR007627">
    <property type="entry name" value="RNA_pol_sigma70_r2"/>
</dbReference>
<feature type="domain" description="RNA polymerase sigma-70 region 2" evidence="5">
    <location>
        <begin position="11"/>
        <end position="74"/>
    </location>
</feature>
<dbReference type="CDD" id="cd06171">
    <property type="entry name" value="Sigma70_r4"/>
    <property type="match status" value="1"/>
</dbReference>
<keyword evidence="8" id="KW-1185">Reference proteome</keyword>
<evidence type="ECO:0000259" key="6">
    <source>
        <dbReference type="Pfam" id="PF08281"/>
    </source>
</evidence>
<dbReference type="EMBL" id="LUUK01000187">
    <property type="protein sequence ID" value="OAI16222.1"/>
    <property type="molecule type" value="Genomic_DNA"/>
</dbReference>
<dbReference type="GO" id="GO:0006352">
    <property type="term" value="P:DNA-templated transcription initiation"/>
    <property type="evidence" value="ECO:0007669"/>
    <property type="project" value="InterPro"/>
</dbReference>
<organism evidence="7 8">
    <name type="scientific">Methylomonas koyamae</name>
    <dbReference type="NCBI Taxonomy" id="702114"/>
    <lineage>
        <taxon>Bacteria</taxon>
        <taxon>Pseudomonadati</taxon>
        <taxon>Pseudomonadota</taxon>
        <taxon>Gammaproteobacteria</taxon>
        <taxon>Methylococcales</taxon>
        <taxon>Methylococcaceae</taxon>
        <taxon>Methylomonas</taxon>
    </lineage>
</organism>
<dbReference type="InterPro" id="IPR013249">
    <property type="entry name" value="RNA_pol_sigma70_r4_t2"/>
</dbReference>
<dbReference type="GO" id="GO:0016987">
    <property type="term" value="F:sigma factor activity"/>
    <property type="evidence" value="ECO:0007669"/>
    <property type="project" value="UniProtKB-KW"/>
</dbReference>
<evidence type="ECO:0000256" key="1">
    <source>
        <dbReference type="ARBA" id="ARBA00010641"/>
    </source>
</evidence>
<sequence length="171" mass="20008">MARKQNWLERLFRLHRQELLGFAGQRLDDAAEDLVQDAYLRLLEHHAPDAILNPRAYLYRVTANAAVDLRRKRQVRELYDGEIEDFDQISSPVATPEAISADQQTLRLCMQVLQELPEIQRHIFLLHRIEGYSHREIAETLNLPRRTVERHCAKALELFLTAVDAADWDRD</sequence>
<gene>
    <name evidence="7" type="ORF">A1355_10030</name>
</gene>
<keyword evidence="4" id="KW-0804">Transcription</keyword>
<protein>
    <recommendedName>
        <fullName evidence="9">RNA polymerase subunit sigma-24</fullName>
    </recommendedName>
</protein>
<evidence type="ECO:0000313" key="7">
    <source>
        <dbReference type="EMBL" id="OAI16222.1"/>
    </source>
</evidence>
<comment type="caution">
    <text evidence="7">The sequence shown here is derived from an EMBL/GenBank/DDBJ whole genome shotgun (WGS) entry which is preliminary data.</text>
</comment>
<keyword evidence="2" id="KW-0805">Transcription regulation</keyword>
<dbReference type="PANTHER" id="PTHR43133:SF63">
    <property type="entry name" value="RNA POLYMERASE SIGMA FACTOR FECI-RELATED"/>
    <property type="match status" value="1"/>
</dbReference>
<evidence type="ECO:0000313" key="8">
    <source>
        <dbReference type="Proteomes" id="UP000077628"/>
    </source>
</evidence>
<dbReference type="GO" id="GO:0003677">
    <property type="term" value="F:DNA binding"/>
    <property type="evidence" value="ECO:0007669"/>
    <property type="project" value="InterPro"/>
</dbReference>
<evidence type="ECO:0000256" key="4">
    <source>
        <dbReference type="ARBA" id="ARBA00023163"/>
    </source>
</evidence>
<dbReference type="AlphaFoldDB" id="A0A177NEG7"/>
<name>A0A177NEG7_9GAMM</name>
<feature type="domain" description="RNA polymerase sigma factor 70 region 4 type 2" evidence="6">
    <location>
        <begin position="110"/>
        <end position="157"/>
    </location>
</feature>
<accession>A0A177NEG7</accession>
<dbReference type="InterPro" id="IPR039425">
    <property type="entry name" value="RNA_pol_sigma-70-like"/>
</dbReference>
<dbReference type="Proteomes" id="UP000077628">
    <property type="component" value="Unassembled WGS sequence"/>
</dbReference>
<dbReference type="InterPro" id="IPR036388">
    <property type="entry name" value="WH-like_DNA-bd_sf"/>
</dbReference>
<reference evidence="8" key="1">
    <citation type="submission" date="2016-03" db="EMBL/GenBank/DDBJ databases">
        <authorList>
            <person name="Heylen K."/>
            <person name="De Vos P."/>
            <person name="Vekeman B."/>
        </authorList>
    </citation>
    <scope>NUCLEOTIDE SEQUENCE [LARGE SCALE GENOMIC DNA]</scope>
    <source>
        <strain evidence="8">R-45383</strain>
    </source>
</reference>
<dbReference type="Gene3D" id="1.10.10.10">
    <property type="entry name" value="Winged helix-like DNA-binding domain superfamily/Winged helix DNA-binding domain"/>
    <property type="match status" value="1"/>
</dbReference>
<evidence type="ECO:0000259" key="5">
    <source>
        <dbReference type="Pfam" id="PF04542"/>
    </source>
</evidence>
<dbReference type="InterPro" id="IPR014284">
    <property type="entry name" value="RNA_pol_sigma-70_dom"/>
</dbReference>
<keyword evidence="3" id="KW-0731">Sigma factor</keyword>
<dbReference type="InterPro" id="IPR013325">
    <property type="entry name" value="RNA_pol_sigma_r2"/>
</dbReference>